<keyword evidence="3" id="KW-1185">Reference proteome</keyword>
<proteinExistence type="predicted"/>
<feature type="domain" description="N-acetyltransferase" evidence="1">
    <location>
        <begin position="25"/>
        <end position="187"/>
    </location>
</feature>
<dbReference type="Proteomes" id="UP001244427">
    <property type="component" value="Unassembled WGS sequence"/>
</dbReference>
<reference evidence="2 3" key="1">
    <citation type="submission" date="2023-07" db="EMBL/GenBank/DDBJ databases">
        <title>Comparative genomics of wheat-associated soil bacteria to identify genetic determinants of phenazine resistance.</title>
        <authorList>
            <person name="Mouncey N."/>
        </authorList>
    </citation>
    <scope>NUCLEOTIDE SEQUENCE [LARGE SCALE GENOMIC DNA]</scope>
    <source>
        <strain evidence="2 3">W4I9-1</strain>
    </source>
</reference>
<dbReference type="InterPro" id="IPR000182">
    <property type="entry name" value="GNAT_dom"/>
</dbReference>
<accession>A0AAW8EY06</accession>
<evidence type="ECO:0000313" key="2">
    <source>
        <dbReference type="EMBL" id="MDQ0648128.1"/>
    </source>
</evidence>
<evidence type="ECO:0000259" key="1">
    <source>
        <dbReference type="PROSITE" id="PS51186"/>
    </source>
</evidence>
<dbReference type="CDD" id="cd04301">
    <property type="entry name" value="NAT_SF"/>
    <property type="match status" value="1"/>
</dbReference>
<dbReference type="PROSITE" id="PS51186">
    <property type="entry name" value="GNAT"/>
    <property type="match status" value="1"/>
</dbReference>
<dbReference type="AlphaFoldDB" id="A0AAW8EY06"/>
<dbReference type="Pfam" id="PF00583">
    <property type="entry name" value="Acetyltransf_1"/>
    <property type="match status" value="1"/>
</dbReference>
<evidence type="ECO:0000313" key="3">
    <source>
        <dbReference type="Proteomes" id="UP001244427"/>
    </source>
</evidence>
<dbReference type="InterPro" id="IPR016181">
    <property type="entry name" value="Acyl_CoA_acyltransferase"/>
</dbReference>
<comment type="caution">
    <text evidence="2">The sequence shown here is derived from an EMBL/GenBank/DDBJ whole genome shotgun (WGS) entry which is preliminary data.</text>
</comment>
<protein>
    <submittedName>
        <fullName evidence="2">GNAT superfamily N-acetyltransferase</fullName>
    </submittedName>
</protein>
<organism evidence="2 3">
    <name type="scientific">Microbacterium natoriense</name>
    <dbReference type="NCBI Taxonomy" id="284570"/>
    <lineage>
        <taxon>Bacteria</taxon>
        <taxon>Bacillati</taxon>
        <taxon>Actinomycetota</taxon>
        <taxon>Actinomycetes</taxon>
        <taxon>Micrococcales</taxon>
        <taxon>Microbacteriaceae</taxon>
        <taxon>Microbacterium</taxon>
    </lineage>
</organism>
<name>A0AAW8EY06_9MICO</name>
<sequence>MIALTEAATLHPLVLPARADAADAGDLLDYARVRNASLLETTGRDDEHLEPDALLALLRSDADLERRQWSVVEDGETIGVAVLNVVADGGGRTAYVTINLLQRTWGRGLGTVVLAQIEKTAKEAGVRKLLLWTEHTDRGEVRLDSPTGFGSVPRDHHHARFLLRHGFALEQVERVSVLELSEESTRRVTALHDAAARMADGYRVVQWTLPTPPAHVDGYARMKQRMSTDVPDAELDMPEENWDAERVARHDARHLDRGNTVLVTAAQHVATGELCAFNELAIGRRADETTHQEDTLVLSSHRGHRLGLLVKTAGLLSWRTQHPLSPQVITFNAEENRPMLNINEAIGFVPVAYEGAWRKDLP</sequence>
<dbReference type="RefSeq" id="WP_307296550.1">
    <property type="nucleotide sequence ID" value="NZ_JAUSXV010000001.1"/>
</dbReference>
<gene>
    <name evidence="2" type="ORF">QFZ53_002324</name>
</gene>
<dbReference type="SUPFAM" id="SSF55729">
    <property type="entry name" value="Acyl-CoA N-acyltransferases (Nat)"/>
    <property type="match status" value="1"/>
</dbReference>
<dbReference type="GO" id="GO:0016747">
    <property type="term" value="F:acyltransferase activity, transferring groups other than amino-acyl groups"/>
    <property type="evidence" value="ECO:0007669"/>
    <property type="project" value="InterPro"/>
</dbReference>
<dbReference type="Gene3D" id="3.40.630.30">
    <property type="match status" value="1"/>
</dbReference>
<dbReference type="EMBL" id="JAUSXV010000001">
    <property type="protein sequence ID" value="MDQ0648128.1"/>
    <property type="molecule type" value="Genomic_DNA"/>
</dbReference>